<feature type="non-terminal residue" evidence="1">
    <location>
        <position position="1"/>
    </location>
</feature>
<protein>
    <submittedName>
        <fullName evidence="1">10441_t:CDS:1</fullName>
    </submittedName>
</protein>
<keyword evidence="2" id="KW-1185">Reference proteome</keyword>
<organism evidence="1 2">
    <name type="scientific">Gigaspora margarita</name>
    <dbReference type="NCBI Taxonomy" id="4874"/>
    <lineage>
        <taxon>Eukaryota</taxon>
        <taxon>Fungi</taxon>
        <taxon>Fungi incertae sedis</taxon>
        <taxon>Mucoromycota</taxon>
        <taxon>Glomeromycotina</taxon>
        <taxon>Glomeromycetes</taxon>
        <taxon>Diversisporales</taxon>
        <taxon>Gigasporaceae</taxon>
        <taxon>Gigaspora</taxon>
    </lineage>
</organism>
<comment type="caution">
    <text evidence="1">The sequence shown here is derived from an EMBL/GenBank/DDBJ whole genome shotgun (WGS) entry which is preliminary data.</text>
</comment>
<evidence type="ECO:0000313" key="2">
    <source>
        <dbReference type="Proteomes" id="UP000789901"/>
    </source>
</evidence>
<proteinExistence type="predicted"/>
<name>A0ABN7W4U3_GIGMA</name>
<sequence length="77" mass="9024">AILPNNEKNNIRYEFKTETTWNIPYGHKKDREDKEMTIVMKTDRVINLPDVNSFNFANGFDIVHVSISDLVDEKQLL</sequence>
<accession>A0ABN7W4U3</accession>
<dbReference type="EMBL" id="CAJVQB010030812">
    <property type="protein sequence ID" value="CAG8816076.1"/>
    <property type="molecule type" value="Genomic_DNA"/>
</dbReference>
<reference evidence="1 2" key="1">
    <citation type="submission" date="2021-06" db="EMBL/GenBank/DDBJ databases">
        <authorList>
            <person name="Kallberg Y."/>
            <person name="Tangrot J."/>
            <person name="Rosling A."/>
        </authorList>
    </citation>
    <scope>NUCLEOTIDE SEQUENCE [LARGE SCALE GENOMIC DNA]</scope>
    <source>
        <strain evidence="1 2">120-4 pot B 10/14</strain>
    </source>
</reference>
<dbReference type="Proteomes" id="UP000789901">
    <property type="component" value="Unassembled WGS sequence"/>
</dbReference>
<evidence type="ECO:0000313" key="1">
    <source>
        <dbReference type="EMBL" id="CAG8816076.1"/>
    </source>
</evidence>
<gene>
    <name evidence="1" type="ORF">GMARGA_LOCUS26446</name>
</gene>